<comment type="caution">
    <text evidence="1">The sequence shown here is derived from an EMBL/GenBank/DDBJ whole genome shotgun (WGS) entry which is preliminary data.</text>
</comment>
<dbReference type="Gene3D" id="2.60.220.30">
    <property type="match status" value="1"/>
</dbReference>
<reference evidence="2" key="1">
    <citation type="journal article" date="2019" name="PLoS Negl. Trop. Dis.">
        <title>Revisiting the worldwide diversity of Leptospira species in the environment.</title>
        <authorList>
            <person name="Vincent A.T."/>
            <person name="Schiettekatte O."/>
            <person name="Bourhy P."/>
            <person name="Veyrier F.J."/>
            <person name="Picardeau M."/>
        </authorList>
    </citation>
    <scope>NUCLEOTIDE SEQUENCE [LARGE SCALE GENOMIC DNA]</scope>
    <source>
        <strain evidence="2">201702449</strain>
    </source>
</reference>
<dbReference type="EMBL" id="RQGI01000018">
    <property type="protein sequence ID" value="TGL73447.1"/>
    <property type="molecule type" value="Genomic_DNA"/>
</dbReference>
<dbReference type="Proteomes" id="UP000297352">
    <property type="component" value="Unassembled WGS sequence"/>
</dbReference>
<evidence type="ECO:0000313" key="1">
    <source>
        <dbReference type="EMBL" id="TGL73447.1"/>
    </source>
</evidence>
<name>A0ABY2MRI7_9LEPT</name>
<accession>A0ABY2MRI7</accession>
<gene>
    <name evidence="1" type="ORF">EHQ60_05155</name>
</gene>
<dbReference type="RefSeq" id="WP_100718464.1">
    <property type="nucleotide sequence ID" value="NZ_RQGI01000018.1"/>
</dbReference>
<protein>
    <submittedName>
        <fullName evidence="1">Uncharacterized protein</fullName>
    </submittedName>
</protein>
<sequence length="493" mass="53809">MRKVLIVIFVVSCCNLIMCSGENKISNFNKMFVFGSFFASSSVVVTPETGTVIQAPTMSLTIPLGALDEETVITYSETDLPPATDSIVPLQVAYKFGPENLQFNKPAQMKICYDGRPEFLQGKSEKTLQIQHYDPATKRYISYGGDVDLVNHCVTTSIYHFSNYILTAQNLVLTNNPPTIGGATFFPGRLIEGLPAVVRTSILDWDASAIVTARFYYRTQGSGSIFKSIVMLPDENDGTGQFYQAKIPASDIFAAGLEYYIEVYDSLNARVTRPTTAPTSFDTINGDIRDSVTPIRFQNTITRMTAGFSRDLTVQVKGNSSATYYPVPADTMTFAGGKGVTSRPNWLSARYTAQVIGGSYIQASFGNLNLSMPINVYPGVMVRMIVLYNSAELPNPFQVNAGTTTALDAAGYDAFNNFIFVHPTFSSEPIIGGFGDPFSEFGKFNASYHPTDKTGTISVSLGGFTSTYNILVKGFGILCQYDVGTFDSTCIFN</sequence>
<keyword evidence="2" id="KW-1185">Reference proteome</keyword>
<organism evidence="1 2">
    <name type="scientific">Leptospira levettii</name>
    <dbReference type="NCBI Taxonomy" id="2023178"/>
    <lineage>
        <taxon>Bacteria</taxon>
        <taxon>Pseudomonadati</taxon>
        <taxon>Spirochaetota</taxon>
        <taxon>Spirochaetia</taxon>
        <taxon>Leptospirales</taxon>
        <taxon>Leptospiraceae</taxon>
        <taxon>Leptospira</taxon>
    </lineage>
</organism>
<proteinExistence type="predicted"/>
<evidence type="ECO:0000313" key="2">
    <source>
        <dbReference type="Proteomes" id="UP000297352"/>
    </source>
</evidence>